<dbReference type="KEGG" id="ddo:I597_2616"/>
<evidence type="ECO:0000313" key="3">
    <source>
        <dbReference type="Proteomes" id="UP000030140"/>
    </source>
</evidence>
<dbReference type="AlphaFoldDB" id="A0A0A2GS54"/>
<comment type="caution">
    <text evidence="2">The sequence shown here is derived from an EMBL/GenBank/DDBJ whole genome shotgun (WGS) entry which is preliminary data.</text>
</comment>
<dbReference type="OrthoDB" id="1143801at2"/>
<name>A0A0A2GS54_9FLAO</name>
<dbReference type="Proteomes" id="UP000030140">
    <property type="component" value="Unassembled WGS sequence"/>
</dbReference>
<evidence type="ECO:0000313" key="2">
    <source>
        <dbReference type="EMBL" id="KGO06119.1"/>
    </source>
</evidence>
<proteinExistence type="predicted"/>
<dbReference type="PATRIC" id="fig|1300343.5.peg.2660"/>
<sequence length="186" mass="21312">MKKEPIDQVFKRLEGKLDTAAPSADHKANFLAKLQAQAAPVTPEKETKVIKWMRPLFIAASMLLLAGVIFTQFNTSSSDKELADVSPEMQETQDFFTKTIERELFDIKEKMTPENQAMVEDAISQLEVLEQQYDKLKVDLSESGEDKRVIYAMIDNFQNRIDLLQNVVEQMKAIEELRKIEKAVML</sequence>
<dbReference type="EMBL" id="JSAQ01000001">
    <property type="protein sequence ID" value="KGO06119.1"/>
    <property type="molecule type" value="Genomic_DNA"/>
</dbReference>
<organism evidence="2 3">
    <name type="scientific">Dokdonia donghaensis DSW-1</name>
    <dbReference type="NCBI Taxonomy" id="1300343"/>
    <lineage>
        <taxon>Bacteria</taxon>
        <taxon>Pseudomonadati</taxon>
        <taxon>Bacteroidota</taxon>
        <taxon>Flavobacteriia</taxon>
        <taxon>Flavobacteriales</taxon>
        <taxon>Flavobacteriaceae</taxon>
        <taxon>Dokdonia</taxon>
    </lineage>
</organism>
<evidence type="ECO:0008006" key="4">
    <source>
        <dbReference type="Google" id="ProtNLM"/>
    </source>
</evidence>
<accession>A0A0A2GS54</accession>
<keyword evidence="3" id="KW-1185">Reference proteome</keyword>
<evidence type="ECO:0000256" key="1">
    <source>
        <dbReference type="SAM" id="Coils"/>
    </source>
</evidence>
<keyword evidence="1" id="KW-0175">Coiled coil</keyword>
<gene>
    <name evidence="2" type="ORF">NV36_04215</name>
</gene>
<reference evidence="2 3" key="1">
    <citation type="submission" date="2014-10" db="EMBL/GenBank/DDBJ databases">
        <title>Draft genome sequence of the proteorhodopsin-containing marine bacterium Dokdonia donghaensis.</title>
        <authorList>
            <person name="Gomez-Consarnau L."/>
            <person name="Gonzalez J.M."/>
            <person name="Riedel T."/>
            <person name="Jaenicke S."/>
            <person name="Wagner-Doebler I."/>
            <person name="Fuhrman J.A."/>
        </authorList>
    </citation>
    <scope>NUCLEOTIDE SEQUENCE [LARGE SCALE GENOMIC DNA]</scope>
    <source>
        <strain evidence="2 3">DSW-1</strain>
    </source>
</reference>
<feature type="coiled-coil region" evidence="1">
    <location>
        <begin position="119"/>
        <end position="174"/>
    </location>
</feature>
<dbReference type="RefSeq" id="WP_035325131.1">
    <property type="nucleotide sequence ID" value="NZ_CP015125.1"/>
</dbReference>
<protein>
    <recommendedName>
        <fullName evidence="4">DUF4179 domain-containing protein</fullName>
    </recommendedName>
</protein>